<dbReference type="AlphaFoldDB" id="A0A2I0QYU7"/>
<organism evidence="1 2">
    <name type="scientific">Brumimicrobium salinarum</name>
    <dbReference type="NCBI Taxonomy" id="2058658"/>
    <lineage>
        <taxon>Bacteria</taxon>
        <taxon>Pseudomonadati</taxon>
        <taxon>Bacteroidota</taxon>
        <taxon>Flavobacteriia</taxon>
        <taxon>Flavobacteriales</taxon>
        <taxon>Crocinitomicaceae</taxon>
        <taxon>Brumimicrobium</taxon>
    </lineage>
</organism>
<dbReference type="EMBL" id="PJNI01000029">
    <property type="protein sequence ID" value="PKR79479.1"/>
    <property type="molecule type" value="Genomic_DNA"/>
</dbReference>
<protein>
    <submittedName>
        <fullName evidence="1">Uncharacterized protein</fullName>
    </submittedName>
</protein>
<dbReference type="OrthoDB" id="9825689at2"/>
<gene>
    <name evidence="1" type="ORF">CW751_14900</name>
</gene>
<sequence length="268" mass="31657">MIFKYKAYSNLLVELGRLDYVVEISEISIKDFLNKLNKSNDPELYLKRKSNEFGIMVSFDQSNNYYNQIVLGNISNVYHLGETFFYELQTEFNSISNEDWKFEQGKTKLDQVILYLKQLNRINNTDKIDDYLIDTFAYYHQLRVYFSHKKTTSVGEIESKYKKAIRHFDSALLKKYKVKNSPKKLEDIDFEDYFLFTQITKDLALRISSLGYPKPKGLASWDVIKKIKKFKDDKDRLSKSIENALITKFGYIKENDSDRLVSEIISHI</sequence>
<keyword evidence="2" id="KW-1185">Reference proteome</keyword>
<comment type="caution">
    <text evidence="1">The sequence shown here is derived from an EMBL/GenBank/DDBJ whole genome shotgun (WGS) entry which is preliminary data.</text>
</comment>
<evidence type="ECO:0000313" key="1">
    <source>
        <dbReference type="EMBL" id="PKR79479.1"/>
    </source>
</evidence>
<dbReference type="Proteomes" id="UP000236654">
    <property type="component" value="Unassembled WGS sequence"/>
</dbReference>
<proteinExistence type="predicted"/>
<accession>A0A2I0QYU7</accession>
<evidence type="ECO:0000313" key="2">
    <source>
        <dbReference type="Proteomes" id="UP000236654"/>
    </source>
</evidence>
<reference evidence="1 2" key="1">
    <citation type="submission" date="2017-12" db="EMBL/GenBank/DDBJ databases">
        <title>The draft genome sequence of Brumimicrobium saltpan LHR20.</title>
        <authorList>
            <person name="Do Z.-J."/>
            <person name="Luo H.-R."/>
        </authorList>
    </citation>
    <scope>NUCLEOTIDE SEQUENCE [LARGE SCALE GENOMIC DNA]</scope>
    <source>
        <strain evidence="1 2">LHR20</strain>
    </source>
</reference>
<dbReference type="RefSeq" id="WP_101335822.1">
    <property type="nucleotide sequence ID" value="NZ_PJNI01000029.1"/>
</dbReference>
<name>A0A2I0QYU7_9FLAO</name>